<gene>
    <name evidence="1" type="ORF">TRUGW13939_06247</name>
</gene>
<dbReference type="Proteomes" id="UP000509510">
    <property type="component" value="Chromosome III"/>
</dbReference>
<dbReference type="RefSeq" id="XP_035345294.1">
    <property type="nucleotide sequence ID" value="XM_035489401.1"/>
</dbReference>
<reference evidence="2" key="1">
    <citation type="submission" date="2020-06" db="EMBL/GenBank/DDBJ databases">
        <title>A chromosome-scale genome assembly of Talaromyces rugulosus W13939.</title>
        <authorList>
            <person name="Wang B."/>
            <person name="Guo L."/>
            <person name="Ye K."/>
            <person name="Wang L."/>
        </authorList>
    </citation>
    <scope>NUCLEOTIDE SEQUENCE [LARGE SCALE GENOMIC DNA]</scope>
    <source>
        <strain evidence="2">W13939</strain>
    </source>
</reference>
<protein>
    <submittedName>
        <fullName evidence="1">Uncharacterized protein</fullName>
    </submittedName>
</protein>
<keyword evidence="2" id="KW-1185">Reference proteome</keyword>
<accession>A0A7H8QZE2</accession>
<dbReference type="KEGG" id="trg:TRUGW13939_06247"/>
<organism evidence="1 2">
    <name type="scientific">Talaromyces rugulosus</name>
    <name type="common">Penicillium rugulosum</name>
    <dbReference type="NCBI Taxonomy" id="121627"/>
    <lineage>
        <taxon>Eukaryota</taxon>
        <taxon>Fungi</taxon>
        <taxon>Dikarya</taxon>
        <taxon>Ascomycota</taxon>
        <taxon>Pezizomycotina</taxon>
        <taxon>Eurotiomycetes</taxon>
        <taxon>Eurotiomycetidae</taxon>
        <taxon>Eurotiales</taxon>
        <taxon>Trichocomaceae</taxon>
        <taxon>Talaromyces</taxon>
        <taxon>Talaromyces sect. Islandici</taxon>
    </lineage>
</organism>
<evidence type="ECO:0000313" key="2">
    <source>
        <dbReference type="Proteomes" id="UP000509510"/>
    </source>
</evidence>
<evidence type="ECO:0000313" key="1">
    <source>
        <dbReference type="EMBL" id="QKX59116.1"/>
    </source>
</evidence>
<proteinExistence type="predicted"/>
<dbReference type="GeneID" id="55993742"/>
<dbReference type="EMBL" id="CP055900">
    <property type="protein sequence ID" value="QKX59116.1"/>
    <property type="molecule type" value="Genomic_DNA"/>
</dbReference>
<name>A0A7H8QZE2_TALRU</name>
<dbReference type="AlphaFoldDB" id="A0A7H8QZE2"/>
<sequence length="115" mass="12283">MNKSVNSSVAWFAGLTMNGNKPGDDVRDQDPFSCHGPVVIMKQPSREARIITGPSSIFAKSTIDLGLRRAGWDGPPVTARGGPNQASAGGTSLARWSMLSVFCSESIDEYNDQPL</sequence>